<protein>
    <submittedName>
        <fullName evidence="4">Conjugative transposon protein TraM</fullName>
    </submittedName>
</protein>
<feature type="compositionally biased region" description="Basic and acidic residues" evidence="1">
    <location>
        <begin position="96"/>
        <end position="151"/>
    </location>
</feature>
<dbReference type="RefSeq" id="WP_153113877.1">
    <property type="nucleotide sequence ID" value="NZ_VZAS01000159.1"/>
</dbReference>
<dbReference type="EMBL" id="VZBQ01000125">
    <property type="protein sequence ID" value="MQN90543.1"/>
    <property type="molecule type" value="Genomic_DNA"/>
</dbReference>
<feature type="compositionally biased region" description="Polar residues" evidence="1">
    <location>
        <begin position="192"/>
        <end position="223"/>
    </location>
</feature>
<keyword evidence="2" id="KW-1133">Transmembrane helix</keyword>
<feature type="compositionally biased region" description="Polar residues" evidence="1">
    <location>
        <begin position="83"/>
        <end position="95"/>
    </location>
</feature>
<feature type="compositionally biased region" description="Polar residues" evidence="1">
    <location>
        <begin position="169"/>
        <end position="183"/>
    </location>
</feature>
<evidence type="ECO:0000313" key="4">
    <source>
        <dbReference type="EMBL" id="MQN90543.1"/>
    </source>
</evidence>
<keyword evidence="2" id="KW-0472">Membrane</keyword>
<dbReference type="AlphaFoldDB" id="A0A646HN09"/>
<name>A0A646HN09_9BACT</name>
<evidence type="ECO:0000259" key="3">
    <source>
        <dbReference type="Pfam" id="PF12508"/>
    </source>
</evidence>
<comment type="caution">
    <text evidence="4">The sequence shown here is derived from an EMBL/GenBank/DDBJ whole genome shotgun (WGS) entry which is preliminary data.</text>
</comment>
<organism evidence="4 5">
    <name type="scientific">Segatella copri</name>
    <dbReference type="NCBI Taxonomy" id="165179"/>
    <lineage>
        <taxon>Bacteria</taxon>
        <taxon>Pseudomonadati</taxon>
        <taxon>Bacteroidota</taxon>
        <taxon>Bacteroidia</taxon>
        <taxon>Bacteroidales</taxon>
        <taxon>Prevotellaceae</taxon>
        <taxon>Segatella</taxon>
    </lineage>
</organism>
<feature type="region of interest" description="Disordered" evidence="1">
    <location>
        <begin position="83"/>
        <end position="235"/>
    </location>
</feature>
<dbReference type="Pfam" id="PF12508">
    <property type="entry name" value="Transposon_TraM"/>
    <property type="match status" value="1"/>
</dbReference>
<evidence type="ECO:0000313" key="5">
    <source>
        <dbReference type="Proteomes" id="UP000420635"/>
    </source>
</evidence>
<sequence>MDIKKINFKQPKYLLPAIIYLPLLFVGYFIIDMFNVEVSDTTNKKLKTTDYLSSELPEAYTDSILGDKMTNTENQFGRISDLSGVQNVENDNDSVNQKKDFESKYSEDEARKVRMQQAEEKRKLAEMQERVRANRSDSNKDDFVDPLKDSEIASAQRRRRQRSWEEMNKTLSGSDSYMTSNDETVSEGGSHENGNIISGTPSTGSTASNNSHSDNASYGNSRTADSEDEPEKVVKKTKQVSDYFNTLGAANGKNKLISAIIDEEVKAVDGSRVRLRLLDDIEIGDETIRKGTYLYATMSGFGKQRVQGKVESIFHDEDIIKVSLSIYDTDGMQGLYVPLSSFRETTKDIASSAMQGGSMLDNSTTSSSGIRSWANQAAQNATQKVMNAFGTAVKKNKVRLKYGTKVYLVDESQKDKQKRK</sequence>
<dbReference type="InterPro" id="IPR022187">
    <property type="entry name" value="Conjug_transposon_TraM"/>
</dbReference>
<evidence type="ECO:0000256" key="2">
    <source>
        <dbReference type="SAM" id="Phobius"/>
    </source>
</evidence>
<reference evidence="5" key="1">
    <citation type="submission" date="2019-09" db="EMBL/GenBank/DDBJ databases">
        <title>Distinct polysaccharide growth profiles of human intestinal Prevotella copri isolates.</title>
        <authorList>
            <person name="Fehlner-Peach H."/>
            <person name="Magnabosco C."/>
            <person name="Raghavan V."/>
            <person name="Scher J.U."/>
            <person name="Tett A."/>
            <person name="Cox L.M."/>
            <person name="Gottsegen C."/>
            <person name="Watters A."/>
            <person name="Wiltshire- Gordon J.D."/>
            <person name="Segata N."/>
            <person name="Bonneau R."/>
            <person name="Littman D.R."/>
        </authorList>
    </citation>
    <scope>NUCLEOTIDE SEQUENCE [LARGE SCALE GENOMIC DNA]</scope>
    <source>
        <strain evidence="5">iP54</strain>
    </source>
</reference>
<keyword evidence="2" id="KW-0812">Transmembrane</keyword>
<dbReference type="InterPro" id="IPR055407">
    <property type="entry name" value="TraM_C"/>
</dbReference>
<evidence type="ECO:0000256" key="1">
    <source>
        <dbReference type="SAM" id="MobiDB-lite"/>
    </source>
</evidence>
<accession>A0A646HN09</accession>
<feature type="transmembrane region" description="Helical" evidence="2">
    <location>
        <begin position="12"/>
        <end position="31"/>
    </location>
</feature>
<feature type="domain" description="Conjugative transposon TraM C-terminal" evidence="3">
    <location>
        <begin position="257"/>
        <end position="409"/>
    </location>
</feature>
<proteinExistence type="predicted"/>
<dbReference type="Proteomes" id="UP000420635">
    <property type="component" value="Unassembled WGS sequence"/>
</dbReference>
<gene>
    <name evidence="4" type="primary">traM</name>
    <name evidence="4" type="ORF">F7D59_11980</name>
</gene>
<dbReference type="NCBIfam" id="TIGR03779">
    <property type="entry name" value="Bac_Flav_CT_M"/>
    <property type="match status" value="1"/>
</dbReference>